<gene>
    <name evidence="3" type="ORF">E0W60_25560</name>
</gene>
<dbReference type="EMBL" id="CP038635">
    <property type="protein sequence ID" value="QBY54380.1"/>
    <property type="molecule type" value="Genomic_DNA"/>
</dbReference>
<dbReference type="Pfam" id="PF11249">
    <property type="entry name" value="DUF3047"/>
    <property type="match status" value="1"/>
</dbReference>
<dbReference type="PROSITE" id="PS51257">
    <property type="entry name" value="PROKAR_LIPOPROTEIN"/>
    <property type="match status" value="1"/>
</dbReference>
<accession>A0A4P7LEE8</accession>
<evidence type="ECO:0000256" key="2">
    <source>
        <dbReference type="SAM" id="SignalP"/>
    </source>
</evidence>
<feature type="chain" id="PRO_5020439900" evidence="2">
    <location>
        <begin position="26"/>
        <end position="325"/>
    </location>
</feature>
<name>A0A4P7LEE8_9BURK</name>
<dbReference type="STRING" id="1349762.GCA_001592245_05293"/>
<feature type="region of interest" description="Disordered" evidence="1">
    <location>
        <begin position="75"/>
        <end position="112"/>
    </location>
</feature>
<dbReference type="RefSeq" id="WP_135705987.1">
    <property type="nucleotide sequence ID" value="NZ_CP038635.1"/>
</dbReference>
<sequence length="325" mass="34758">MTAKVFRLVFTGAASALMLAGCASISPGSTGSSASTADTPSLATASAVDCQAFAKRMGAYAAAQVAAEQRAAGGEVAPAAPSDPLAAASARAAEADAGDDGEDAADEPQTRATLPLFSVAPRDGRLPIGWQPWTINRNKTPTRYSIVEVDQRVVVHAQAESSASGLYVPLHDRDAGMVRWSWKTSGIIRNADNSHGPREDSPLRLFVAFDGDKGSLPLKDQLMYEMARLTTGREMPYATLMYIWGGKRAEGSVVANPHTDRVRMIVVDSGTKHANEWRCHERDLRADYRKAFGTDPGRVIAVGIMTDTDNTRSNAESWYGDIALD</sequence>
<dbReference type="AlphaFoldDB" id="A0A4P7LEE8"/>
<proteinExistence type="predicted"/>
<feature type="compositionally biased region" description="Low complexity" evidence="1">
    <location>
        <begin position="75"/>
        <end position="92"/>
    </location>
</feature>
<dbReference type="InterPro" id="IPR021409">
    <property type="entry name" value="DUF3047"/>
</dbReference>
<dbReference type="KEGG" id="cox:E0W60_25560"/>
<dbReference type="Proteomes" id="UP000295294">
    <property type="component" value="Chromosome 2"/>
</dbReference>
<reference evidence="3 4" key="1">
    <citation type="submission" date="2019-03" db="EMBL/GenBank/DDBJ databases">
        <title>Efficiently degradation of phenoxyalkanoic acid herbicides by Cupriavidus oxalaticus strain X32.</title>
        <authorList>
            <person name="Sheng X."/>
        </authorList>
    </citation>
    <scope>NUCLEOTIDE SEQUENCE [LARGE SCALE GENOMIC DNA]</scope>
    <source>
        <strain evidence="3 4">X32</strain>
    </source>
</reference>
<feature type="compositionally biased region" description="Acidic residues" evidence="1">
    <location>
        <begin position="96"/>
        <end position="106"/>
    </location>
</feature>
<evidence type="ECO:0000256" key="1">
    <source>
        <dbReference type="SAM" id="MobiDB-lite"/>
    </source>
</evidence>
<dbReference type="OrthoDB" id="9775969at2"/>
<protein>
    <submittedName>
        <fullName evidence="3">DUF3047 domain-containing protein</fullName>
    </submittedName>
</protein>
<feature type="signal peptide" evidence="2">
    <location>
        <begin position="1"/>
        <end position="25"/>
    </location>
</feature>
<evidence type="ECO:0000313" key="3">
    <source>
        <dbReference type="EMBL" id="QBY54380.1"/>
    </source>
</evidence>
<keyword evidence="2" id="KW-0732">Signal</keyword>
<organism evidence="3 4">
    <name type="scientific">Cupriavidus oxalaticus</name>
    <dbReference type="NCBI Taxonomy" id="96344"/>
    <lineage>
        <taxon>Bacteria</taxon>
        <taxon>Pseudomonadati</taxon>
        <taxon>Pseudomonadota</taxon>
        <taxon>Betaproteobacteria</taxon>
        <taxon>Burkholderiales</taxon>
        <taxon>Burkholderiaceae</taxon>
        <taxon>Cupriavidus</taxon>
    </lineage>
</organism>
<evidence type="ECO:0000313" key="4">
    <source>
        <dbReference type="Proteomes" id="UP000295294"/>
    </source>
</evidence>